<organism evidence="10 11">
    <name type="scientific">Leptospira ryugenii</name>
    <dbReference type="NCBI Taxonomy" id="1917863"/>
    <lineage>
        <taxon>Bacteria</taxon>
        <taxon>Pseudomonadati</taxon>
        <taxon>Spirochaetota</taxon>
        <taxon>Spirochaetia</taxon>
        <taxon>Leptospirales</taxon>
        <taxon>Leptospiraceae</taxon>
        <taxon>Leptospira</taxon>
    </lineage>
</organism>
<dbReference type="InterPro" id="IPR004472">
    <property type="entry name" value="DTB_synth_BioD"/>
</dbReference>
<comment type="function">
    <text evidence="9">Catalyzes a mechanistically unusual reaction, the ATP-dependent insertion of CO2 between the N7 and N8 nitrogen atoms of 7,8-diaminopelargonic acid (DAPA, also called 7,8-diammoniononanoate) to form a ureido ring.</text>
</comment>
<evidence type="ECO:0000256" key="9">
    <source>
        <dbReference type="HAMAP-Rule" id="MF_00336"/>
    </source>
</evidence>
<name>A0A2P2DZV5_9LEPT</name>
<comment type="catalytic activity">
    <reaction evidence="8">
        <text>(7R,8S)-8-amino-7-(carboxyamino)nonanoate + ATP = (4R,5S)-dethiobiotin + ADP + phosphate + H(+)</text>
        <dbReference type="Rhea" id="RHEA:63684"/>
        <dbReference type="ChEBI" id="CHEBI:15378"/>
        <dbReference type="ChEBI" id="CHEBI:30616"/>
        <dbReference type="ChEBI" id="CHEBI:43474"/>
        <dbReference type="ChEBI" id="CHEBI:149470"/>
        <dbReference type="ChEBI" id="CHEBI:149473"/>
        <dbReference type="ChEBI" id="CHEBI:456216"/>
    </reaction>
</comment>
<feature type="active site" evidence="9">
    <location>
        <position position="46"/>
    </location>
</feature>
<evidence type="ECO:0000256" key="3">
    <source>
        <dbReference type="ARBA" id="ARBA00022723"/>
    </source>
</evidence>
<dbReference type="GO" id="GO:0004141">
    <property type="term" value="F:dethiobiotin synthase activity"/>
    <property type="evidence" value="ECO:0007669"/>
    <property type="project" value="UniProtKB-UniRule"/>
</dbReference>
<evidence type="ECO:0000256" key="6">
    <source>
        <dbReference type="ARBA" id="ARBA00022840"/>
    </source>
</evidence>
<dbReference type="GO" id="GO:0005829">
    <property type="term" value="C:cytosol"/>
    <property type="evidence" value="ECO:0007669"/>
    <property type="project" value="TreeGrafter"/>
</dbReference>
<sequence length="242" mass="27335">MRELIKLELVNPAFFVTGTGTDVGKTFFSSLFMAKYGISHDYRYWKPIQTGSSGSRDRDLVQTASLLPEERFLPSLYEFEHPSSPHFASAKEGRKIEIASLTQKILVQVKEAVLLEGAGGIFVPITEEVLFWDLIRRINVPVVLVNSSQLGTINHTLLSLEALLQRFIPVVGFYTVGTKNELLEDNIRIIQKFGGVPNLGFTEYPKEYLMGKHFVEYANTHFDPNYELIHSLLSMGDVSETF</sequence>
<feature type="binding site" evidence="9">
    <location>
        <begin position="116"/>
        <end position="119"/>
    </location>
    <ligand>
        <name>ATP</name>
        <dbReference type="ChEBI" id="CHEBI:30616"/>
    </ligand>
</feature>
<proteinExistence type="inferred from homology"/>
<evidence type="ECO:0000256" key="1">
    <source>
        <dbReference type="ARBA" id="ARBA00022490"/>
    </source>
</evidence>
<dbReference type="CDD" id="cd03109">
    <property type="entry name" value="DTBS"/>
    <property type="match status" value="1"/>
</dbReference>
<dbReference type="PANTHER" id="PTHR43210:SF2">
    <property type="entry name" value="ATP-DEPENDENT DETHIOBIOTIN SYNTHETASE BIOD 2"/>
    <property type="match status" value="1"/>
</dbReference>
<feature type="binding site" evidence="9">
    <location>
        <begin position="22"/>
        <end position="27"/>
    </location>
    <ligand>
        <name>ATP</name>
        <dbReference type="ChEBI" id="CHEBI:30616"/>
    </ligand>
</feature>
<feature type="binding site" evidence="9">
    <location>
        <position position="26"/>
    </location>
    <ligand>
        <name>Mg(2+)</name>
        <dbReference type="ChEBI" id="CHEBI:18420"/>
    </ligand>
</feature>
<feature type="binding site" evidence="9">
    <location>
        <position position="59"/>
    </location>
    <ligand>
        <name>ATP</name>
        <dbReference type="ChEBI" id="CHEBI:30616"/>
    </ligand>
</feature>
<comment type="subunit">
    <text evidence="9">Homodimer.</text>
</comment>
<feature type="binding site" evidence="9">
    <location>
        <position position="116"/>
    </location>
    <ligand>
        <name>Mg(2+)</name>
        <dbReference type="ChEBI" id="CHEBI:18420"/>
    </ligand>
</feature>
<keyword evidence="5 9" id="KW-0093">Biotin biosynthesis</keyword>
<keyword evidence="3 9" id="KW-0479">Metal-binding</keyword>
<dbReference type="HAMAP" id="MF_00336">
    <property type="entry name" value="BioD"/>
    <property type="match status" value="1"/>
</dbReference>
<evidence type="ECO:0000313" key="11">
    <source>
        <dbReference type="Proteomes" id="UP000245133"/>
    </source>
</evidence>
<dbReference type="InterPro" id="IPR027417">
    <property type="entry name" value="P-loop_NTPase"/>
</dbReference>
<keyword evidence="11" id="KW-1185">Reference proteome</keyword>
<comment type="pathway">
    <text evidence="9">Cofactor biosynthesis; biotin biosynthesis; biotin from 7,8-diaminononanoate: step 1/2.</text>
</comment>
<keyword evidence="1 9" id="KW-0963">Cytoplasm</keyword>
<comment type="catalytic activity">
    <reaction evidence="9">
        <text>(7R,8S)-7,8-diammoniononanoate + CO2 + ATP = (4R,5S)-dethiobiotin + ADP + phosphate + 3 H(+)</text>
        <dbReference type="Rhea" id="RHEA:15805"/>
        <dbReference type="ChEBI" id="CHEBI:15378"/>
        <dbReference type="ChEBI" id="CHEBI:16526"/>
        <dbReference type="ChEBI" id="CHEBI:30616"/>
        <dbReference type="ChEBI" id="CHEBI:43474"/>
        <dbReference type="ChEBI" id="CHEBI:149469"/>
        <dbReference type="ChEBI" id="CHEBI:149473"/>
        <dbReference type="ChEBI" id="CHEBI:456216"/>
        <dbReference type="EC" id="6.3.3.3"/>
    </reaction>
</comment>
<dbReference type="Pfam" id="PF13500">
    <property type="entry name" value="AAA_26"/>
    <property type="match status" value="1"/>
</dbReference>
<keyword evidence="6 9" id="KW-0067">ATP-binding</keyword>
<keyword evidence="7 9" id="KW-0460">Magnesium</keyword>
<feature type="binding site" evidence="9">
    <location>
        <position position="50"/>
    </location>
    <ligand>
        <name>substrate</name>
    </ligand>
</feature>
<comment type="caution">
    <text evidence="9">Lacks conserved residue(s) required for the propagation of feature annotation.</text>
</comment>
<dbReference type="SUPFAM" id="SSF52540">
    <property type="entry name" value="P-loop containing nucleoside triphosphate hydrolases"/>
    <property type="match status" value="1"/>
</dbReference>
<dbReference type="Proteomes" id="UP000245133">
    <property type="component" value="Unassembled WGS sequence"/>
</dbReference>
<protein>
    <recommendedName>
        <fullName evidence="9">ATP-dependent dethiobiotin synthetase BioD</fullName>
        <ecNumber evidence="9">6.3.3.3</ecNumber>
    </recommendedName>
    <alternativeName>
        <fullName evidence="9">DTB synthetase</fullName>
        <shortName evidence="9">DTBS</shortName>
    </alternativeName>
    <alternativeName>
        <fullName evidence="9">Dethiobiotin synthase</fullName>
    </alternativeName>
</protein>
<reference evidence="10 11" key="1">
    <citation type="submission" date="2018-02" db="EMBL/GenBank/DDBJ databases">
        <title>Novel Leptospira species isolated from soil and water in Japan.</title>
        <authorList>
            <person name="Nakao R."/>
            <person name="Masuzawa T."/>
        </authorList>
    </citation>
    <scope>NUCLEOTIDE SEQUENCE [LARGE SCALE GENOMIC DNA]</scope>
    <source>
        <strain evidence="10 11">YH101</strain>
    </source>
</reference>
<evidence type="ECO:0000256" key="2">
    <source>
        <dbReference type="ARBA" id="ARBA00022598"/>
    </source>
</evidence>
<dbReference type="UniPathway" id="UPA00078">
    <property type="reaction ID" value="UER00161"/>
</dbReference>
<dbReference type="RefSeq" id="WP_244594327.1">
    <property type="nucleotide sequence ID" value="NZ_BFBB01000004.1"/>
</dbReference>
<dbReference type="Gene3D" id="3.40.50.300">
    <property type="entry name" value="P-loop containing nucleotide triphosphate hydrolases"/>
    <property type="match status" value="1"/>
</dbReference>
<gene>
    <name evidence="9 10" type="primary">bioD</name>
    <name evidence="10" type="ORF">LPTSP4_16810</name>
</gene>
<comment type="subcellular location">
    <subcellularLocation>
        <location evidence="9">Cytoplasm</location>
    </subcellularLocation>
</comment>
<dbReference type="PANTHER" id="PTHR43210">
    <property type="entry name" value="DETHIOBIOTIN SYNTHETASE"/>
    <property type="match status" value="1"/>
</dbReference>
<dbReference type="EC" id="6.3.3.3" evidence="9"/>
<dbReference type="GO" id="GO:0005524">
    <property type="term" value="F:ATP binding"/>
    <property type="evidence" value="ECO:0007669"/>
    <property type="project" value="UniProtKB-UniRule"/>
</dbReference>
<evidence type="ECO:0000256" key="7">
    <source>
        <dbReference type="ARBA" id="ARBA00022842"/>
    </source>
</evidence>
<evidence type="ECO:0000313" key="10">
    <source>
        <dbReference type="EMBL" id="GBF50157.1"/>
    </source>
</evidence>
<keyword evidence="4 9" id="KW-0547">Nucleotide-binding</keyword>
<dbReference type="PIRSF" id="PIRSF006755">
    <property type="entry name" value="DTB_synth"/>
    <property type="match status" value="1"/>
</dbReference>
<dbReference type="EMBL" id="BFBB01000004">
    <property type="protein sequence ID" value="GBF50157.1"/>
    <property type="molecule type" value="Genomic_DNA"/>
</dbReference>
<dbReference type="GO" id="GO:0009102">
    <property type="term" value="P:biotin biosynthetic process"/>
    <property type="evidence" value="ECO:0007669"/>
    <property type="project" value="UniProtKB-UniRule"/>
</dbReference>
<evidence type="ECO:0000256" key="5">
    <source>
        <dbReference type="ARBA" id="ARBA00022756"/>
    </source>
</evidence>
<comment type="cofactor">
    <cofactor evidence="9">
        <name>Mg(2+)</name>
        <dbReference type="ChEBI" id="CHEBI:18420"/>
    </cofactor>
</comment>
<dbReference type="AlphaFoldDB" id="A0A2P2DZV5"/>
<keyword evidence="2 9" id="KW-0436">Ligase</keyword>
<dbReference type="NCBIfam" id="TIGR00347">
    <property type="entry name" value="bioD"/>
    <property type="match status" value="1"/>
</dbReference>
<dbReference type="GO" id="GO:0000287">
    <property type="term" value="F:magnesium ion binding"/>
    <property type="evidence" value="ECO:0007669"/>
    <property type="project" value="UniProtKB-UniRule"/>
</dbReference>
<evidence type="ECO:0000256" key="4">
    <source>
        <dbReference type="ARBA" id="ARBA00022741"/>
    </source>
</evidence>
<accession>A0A2P2DZV5</accession>
<evidence type="ECO:0000256" key="8">
    <source>
        <dbReference type="ARBA" id="ARBA00047386"/>
    </source>
</evidence>
<feature type="binding site" evidence="9">
    <location>
        <position position="59"/>
    </location>
    <ligand>
        <name>Mg(2+)</name>
        <dbReference type="ChEBI" id="CHEBI:18420"/>
    </ligand>
</feature>
<comment type="caution">
    <text evidence="10">The sequence shown here is derived from an EMBL/GenBank/DDBJ whole genome shotgun (WGS) entry which is preliminary data.</text>
</comment>
<comment type="similarity">
    <text evidence="9">Belongs to the dethiobiotin synthetase family.</text>
</comment>